<sequence>MRIAPFFEHTDVHFNALHIGIHRFVLQVADLHLLATLQYHDLFVVEVHHVLGVFNQRGGIRSYKEFFVVFTQTNDQRTAFTCRNDLVGVVFIDQHNGVCTNHPIQRQANRRHGIYFVTLFDVFDELYQHFGIRFTLECKSMFQ</sequence>
<proteinExistence type="predicted"/>
<organism evidence="1">
    <name type="scientific">bioreactor metagenome</name>
    <dbReference type="NCBI Taxonomy" id="1076179"/>
    <lineage>
        <taxon>unclassified sequences</taxon>
        <taxon>metagenomes</taxon>
        <taxon>ecological metagenomes</taxon>
    </lineage>
</organism>
<dbReference type="AlphaFoldDB" id="A0A645ESD6"/>
<dbReference type="EMBL" id="VSSQ01050026">
    <property type="protein sequence ID" value="MPN04099.1"/>
    <property type="molecule type" value="Genomic_DNA"/>
</dbReference>
<protein>
    <submittedName>
        <fullName evidence="1">Uncharacterized protein</fullName>
    </submittedName>
</protein>
<reference evidence="1" key="1">
    <citation type="submission" date="2019-08" db="EMBL/GenBank/DDBJ databases">
        <authorList>
            <person name="Kucharzyk K."/>
            <person name="Murdoch R.W."/>
            <person name="Higgins S."/>
            <person name="Loffler F."/>
        </authorList>
    </citation>
    <scope>NUCLEOTIDE SEQUENCE</scope>
</reference>
<accession>A0A645ESD6</accession>
<name>A0A645ESD6_9ZZZZ</name>
<evidence type="ECO:0000313" key="1">
    <source>
        <dbReference type="EMBL" id="MPN04099.1"/>
    </source>
</evidence>
<gene>
    <name evidence="1" type="ORF">SDC9_151335</name>
</gene>
<comment type="caution">
    <text evidence="1">The sequence shown here is derived from an EMBL/GenBank/DDBJ whole genome shotgun (WGS) entry which is preliminary data.</text>
</comment>